<evidence type="ECO:0000313" key="1">
    <source>
        <dbReference type="EMBL" id="EFX90043.1"/>
    </source>
</evidence>
<gene>
    <name evidence="1" type="ORF">DAPPUDRAFT_232381</name>
</gene>
<protein>
    <submittedName>
        <fullName evidence="1">Uncharacterized protein</fullName>
    </submittedName>
</protein>
<dbReference type="EMBL" id="GL732523">
    <property type="protein sequence ID" value="EFX90043.1"/>
    <property type="molecule type" value="Genomic_DNA"/>
</dbReference>
<dbReference type="HOGENOM" id="CLU_2981147_0_0_1"/>
<sequence length="58" mass="6426">MAGVRILWKKNTSSLVAPLVKDTQIVAKLIDPPAKISKRLSNNVNIMKSVKFFISIDS</sequence>
<evidence type="ECO:0000313" key="2">
    <source>
        <dbReference type="Proteomes" id="UP000000305"/>
    </source>
</evidence>
<dbReference type="InParanoid" id="E9FQS8"/>
<organism evidence="1 2">
    <name type="scientific">Daphnia pulex</name>
    <name type="common">Water flea</name>
    <dbReference type="NCBI Taxonomy" id="6669"/>
    <lineage>
        <taxon>Eukaryota</taxon>
        <taxon>Metazoa</taxon>
        <taxon>Ecdysozoa</taxon>
        <taxon>Arthropoda</taxon>
        <taxon>Crustacea</taxon>
        <taxon>Branchiopoda</taxon>
        <taxon>Diplostraca</taxon>
        <taxon>Cladocera</taxon>
        <taxon>Anomopoda</taxon>
        <taxon>Daphniidae</taxon>
        <taxon>Daphnia</taxon>
    </lineage>
</organism>
<keyword evidence="2" id="KW-1185">Reference proteome</keyword>
<name>E9FQS8_DAPPU</name>
<dbReference type="AlphaFoldDB" id="E9FQS8"/>
<reference evidence="1 2" key="1">
    <citation type="journal article" date="2011" name="Science">
        <title>The ecoresponsive genome of Daphnia pulex.</title>
        <authorList>
            <person name="Colbourne J.K."/>
            <person name="Pfrender M.E."/>
            <person name="Gilbert D."/>
            <person name="Thomas W.K."/>
            <person name="Tucker A."/>
            <person name="Oakley T.H."/>
            <person name="Tokishita S."/>
            <person name="Aerts A."/>
            <person name="Arnold G.J."/>
            <person name="Basu M.K."/>
            <person name="Bauer D.J."/>
            <person name="Caceres C.E."/>
            <person name="Carmel L."/>
            <person name="Casola C."/>
            <person name="Choi J.H."/>
            <person name="Detter J.C."/>
            <person name="Dong Q."/>
            <person name="Dusheyko S."/>
            <person name="Eads B.D."/>
            <person name="Frohlich T."/>
            <person name="Geiler-Samerotte K.A."/>
            <person name="Gerlach D."/>
            <person name="Hatcher P."/>
            <person name="Jogdeo S."/>
            <person name="Krijgsveld J."/>
            <person name="Kriventseva E.V."/>
            <person name="Kultz D."/>
            <person name="Laforsch C."/>
            <person name="Lindquist E."/>
            <person name="Lopez J."/>
            <person name="Manak J.R."/>
            <person name="Muller J."/>
            <person name="Pangilinan J."/>
            <person name="Patwardhan R.P."/>
            <person name="Pitluck S."/>
            <person name="Pritham E.J."/>
            <person name="Rechtsteiner A."/>
            <person name="Rho M."/>
            <person name="Rogozin I.B."/>
            <person name="Sakarya O."/>
            <person name="Salamov A."/>
            <person name="Schaack S."/>
            <person name="Shapiro H."/>
            <person name="Shiga Y."/>
            <person name="Skalitzky C."/>
            <person name="Smith Z."/>
            <person name="Souvorov A."/>
            <person name="Sung W."/>
            <person name="Tang Z."/>
            <person name="Tsuchiya D."/>
            <person name="Tu H."/>
            <person name="Vos H."/>
            <person name="Wang M."/>
            <person name="Wolf Y.I."/>
            <person name="Yamagata H."/>
            <person name="Yamada T."/>
            <person name="Ye Y."/>
            <person name="Shaw J.R."/>
            <person name="Andrews J."/>
            <person name="Crease T.J."/>
            <person name="Tang H."/>
            <person name="Lucas S.M."/>
            <person name="Robertson H.M."/>
            <person name="Bork P."/>
            <person name="Koonin E.V."/>
            <person name="Zdobnov E.M."/>
            <person name="Grigoriev I.V."/>
            <person name="Lynch M."/>
            <person name="Boore J.L."/>
        </authorList>
    </citation>
    <scope>NUCLEOTIDE SEQUENCE [LARGE SCALE GENOMIC DNA]</scope>
</reference>
<accession>E9FQS8</accession>
<proteinExistence type="predicted"/>
<dbReference type="KEGG" id="dpx:DAPPUDRAFT_232381"/>
<dbReference type="Proteomes" id="UP000000305">
    <property type="component" value="Unassembled WGS sequence"/>
</dbReference>